<dbReference type="EnsemblPlants" id="Pp3c5_8210V3.3">
    <property type="protein sequence ID" value="Pp3c5_8210V3.3"/>
    <property type="gene ID" value="Pp3c5_8210"/>
</dbReference>
<dbReference type="PANTHER" id="PTHR34776:SF1">
    <property type="entry name" value="F17F16.3 PROTEIN"/>
    <property type="match status" value="1"/>
</dbReference>
<reference evidence="2 3" key="2">
    <citation type="journal article" date="2018" name="Plant J.">
        <title>The Physcomitrella patens chromosome-scale assembly reveals moss genome structure and evolution.</title>
        <authorList>
            <person name="Lang D."/>
            <person name="Ullrich K.K."/>
            <person name="Murat F."/>
            <person name="Fuchs J."/>
            <person name="Jenkins J."/>
            <person name="Haas F.B."/>
            <person name="Piednoel M."/>
            <person name="Gundlach H."/>
            <person name="Van Bel M."/>
            <person name="Meyberg R."/>
            <person name="Vives C."/>
            <person name="Morata J."/>
            <person name="Symeonidi A."/>
            <person name="Hiss M."/>
            <person name="Muchero W."/>
            <person name="Kamisugi Y."/>
            <person name="Saleh O."/>
            <person name="Blanc G."/>
            <person name="Decker E.L."/>
            <person name="van Gessel N."/>
            <person name="Grimwood J."/>
            <person name="Hayes R.D."/>
            <person name="Graham S.W."/>
            <person name="Gunter L.E."/>
            <person name="McDaniel S.F."/>
            <person name="Hoernstein S.N.W."/>
            <person name="Larsson A."/>
            <person name="Li F.W."/>
            <person name="Perroud P.F."/>
            <person name="Phillips J."/>
            <person name="Ranjan P."/>
            <person name="Rokshar D.S."/>
            <person name="Rothfels C.J."/>
            <person name="Schneider L."/>
            <person name="Shu S."/>
            <person name="Stevenson D.W."/>
            <person name="Thummler F."/>
            <person name="Tillich M."/>
            <person name="Villarreal Aguilar J.C."/>
            <person name="Widiez T."/>
            <person name="Wong G.K."/>
            <person name="Wymore A."/>
            <person name="Zhang Y."/>
            <person name="Zimmer A.D."/>
            <person name="Quatrano R.S."/>
            <person name="Mayer K.F.X."/>
            <person name="Goodstein D."/>
            <person name="Casacuberta J.M."/>
            <person name="Vandepoele K."/>
            <person name="Reski R."/>
            <person name="Cuming A.C."/>
            <person name="Tuskan G.A."/>
            <person name="Maumus F."/>
            <person name="Salse J."/>
            <person name="Schmutz J."/>
            <person name="Rensing S.A."/>
        </authorList>
    </citation>
    <scope>NUCLEOTIDE SEQUENCE [LARGE SCALE GENOMIC DNA]</scope>
    <source>
        <strain evidence="2 3">cv. Gransden 2004</strain>
    </source>
</reference>
<reference evidence="2" key="3">
    <citation type="submission" date="2020-12" db="UniProtKB">
        <authorList>
            <consortium name="EnsemblPlants"/>
        </authorList>
    </citation>
    <scope>IDENTIFICATION</scope>
</reference>
<protein>
    <submittedName>
        <fullName evidence="2">Uncharacterized protein</fullName>
    </submittedName>
</protein>
<dbReference type="GeneID" id="112282179"/>
<dbReference type="Gramene" id="Pp3c5_8210V3.3">
    <property type="protein sequence ID" value="Pp3c5_8210V3.3"/>
    <property type="gene ID" value="Pp3c5_8210"/>
</dbReference>
<evidence type="ECO:0000256" key="1">
    <source>
        <dbReference type="SAM" id="MobiDB-lite"/>
    </source>
</evidence>
<accession>A0A7I4DYK4</accession>
<name>A0A7I4DYK4_PHYPA</name>
<organism evidence="2 3">
    <name type="scientific">Physcomitrium patens</name>
    <name type="common">Spreading-leaved earth moss</name>
    <name type="synonym">Physcomitrella patens</name>
    <dbReference type="NCBI Taxonomy" id="3218"/>
    <lineage>
        <taxon>Eukaryota</taxon>
        <taxon>Viridiplantae</taxon>
        <taxon>Streptophyta</taxon>
        <taxon>Embryophyta</taxon>
        <taxon>Bryophyta</taxon>
        <taxon>Bryophytina</taxon>
        <taxon>Bryopsida</taxon>
        <taxon>Funariidae</taxon>
        <taxon>Funariales</taxon>
        <taxon>Funariaceae</taxon>
        <taxon>Physcomitrium</taxon>
    </lineage>
</organism>
<proteinExistence type="predicted"/>
<dbReference type="Gramene" id="Pp3c5_8210V3.4">
    <property type="protein sequence ID" value="Pp3c5_8210V3.4"/>
    <property type="gene ID" value="Pp3c5_8210"/>
</dbReference>
<keyword evidence="3" id="KW-1185">Reference proteome</keyword>
<dbReference type="RefSeq" id="XP_024375296.1">
    <property type="nucleotide sequence ID" value="XM_024519528.2"/>
</dbReference>
<dbReference type="Proteomes" id="UP000006727">
    <property type="component" value="Chromosome 5"/>
</dbReference>
<dbReference type="OMA" id="GSNHRYA"/>
<evidence type="ECO:0000313" key="3">
    <source>
        <dbReference type="Proteomes" id="UP000006727"/>
    </source>
</evidence>
<dbReference type="AlphaFoldDB" id="A0A7I4DYK4"/>
<feature type="compositionally biased region" description="Basic and acidic residues" evidence="1">
    <location>
        <begin position="56"/>
        <end position="137"/>
    </location>
</feature>
<feature type="region of interest" description="Disordered" evidence="1">
    <location>
        <begin position="55"/>
        <end position="137"/>
    </location>
</feature>
<dbReference type="EnsemblPlants" id="Pp3c5_8210V3.4">
    <property type="protein sequence ID" value="Pp3c5_8210V3.4"/>
    <property type="gene ID" value="Pp3c5_8210"/>
</dbReference>
<reference evidence="2 3" key="1">
    <citation type="journal article" date="2008" name="Science">
        <title>The Physcomitrella genome reveals evolutionary insights into the conquest of land by plants.</title>
        <authorList>
            <person name="Rensing S."/>
            <person name="Lang D."/>
            <person name="Zimmer A."/>
            <person name="Terry A."/>
            <person name="Salamov A."/>
            <person name="Shapiro H."/>
            <person name="Nishiyama T."/>
            <person name="Perroud P.-F."/>
            <person name="Lindquist E."/>
            <person name="Kamisugi Y."/>
            <person name="Tanahashi T."/>
            <person name="Sakakibara K."/>
            <person name="Fujita T."/>
            <person name="Oishi K."/>
            <person name="Shin-I T."/>
            <person name="Kuroki Y."/>
            <person name="Toyoda A."/>
            <person name="Suzuki Y."/>
            <person name="Hashimoto A."/>
            <person name="Yamaguchi K."/>
            <person name="Sugano A."/>
            <person name="Kohara Y."/>
            <person name="Fujiyama A."/>
            <person name="Anterola A."/>
            <person name="Aoki S."/>
            <person name="Ashton N."/>
            <person name="Barbazuk W.B."/>
            <person name="Barker E."/>
            <person name="Bennetzen J."/>
            <person name="Bezanilla M."/>
            <person name="Blankenship R."/>
            <person name="Cho S.H."/>
            <person name="Dutcher S."/>
            <person name="Estelle M."/>
            <person name="Fawcett J.A."/>
            <person name="Gundlach H."/>
            <person name="Hanada K."/>
            <person name="Heyl A."/>
            <person name="Hicks K.A."/>
            <person name="Hugh J."/>
            <person name="Lohr M."/>
            <person name="Mayer K."/>
            <person name="Melkozernov A."/>
            <person name="Murata T."/>
            <person name="Nelson D."/>
            <person name="Pils B."/>
            <person name="Prigge M."/>
            <person name="Reiss B."/>
            <person name="Renner T."/>
            <person name="Rombauts S."/>
            <person name="Rushton P."/>
            <person name="Sanderfoot A."/>
            <person name="Schween G."/>
            <person name="Shiu S.-H."/>
            <person name="Stueber K."/>
            <person name="Theodoulou F.L."/>
            <person name="Tu H."/>
            <person name="Van de Peer Y."/>
            <person name="Verrier P.J."/>
            <person name="Waters E."/>
            <person name="Wood A."/>
            <person name="Yang L."/>
            <person name="Cove D."/>
            <person name="Cuming A."/>
            <person name="Hasebe M."/>
            <person name="Lucas S."/>
            <person name="Mishler D.B."/>
            <person name="Reski R."/>
            <person name="Grigoriev I."/>
            <person name="Quatrano R.S."/>
            <person name="Boore J.L."/>
        </authorList>
    </citation>
    <scope>NUCLEOTIDE SEQUENCE [LARGE SCALE GENOMIC DNA]</scope>
    <source>
        <strain evidence="2 3">cv. Gransden 2004</strain>
    </source>
</reference>
<sequence length="362" mass="40709">MGRTNEVGSQESTSFTVLEKGEIYFFFKPKVGVEKPHTGDDVQRMIFVLRPQVAEKGIEEKQSSDTGKEGQFEVEKKSVVEGHEKTGSDKSDAATEEEAKAEGDSTEEKSKETTGEEKDYSNKGDEDDTAKKENQDLEKVEIGEKHLFRYIVMGRKSLPDAAKGKSRPYWGFVELITSNPEDLKKMLSEGEYDTKTRGYRVNPAARPVGEGRYSIVRHHRDNKQTSIHLVYKLEHPGQHEKHGPQDAMNIETQASFVIQVKNPKQAEPLQPGSKRQAILPAYMLGKMGPKRFVPVDPPDLLNYEGVEFLLISARDELVDAEVDAELEISDSLSKEVRDLMDLVVSSKGHEKLTRPLFEGVWA</sequence>
<dbReference type="OrthoDB" id="1028014at2759"/>
<dbReference type="EMBL" id="ABEU02000005">
    <property type="status" value="NOT_ANNOTATED_CDS"/>
    <property type="molecule type" value="Genomic_DNA"/>
</dbReference>
<gene>
    <name evidence="2" type="primary">LOC112282179</name>
</gene>
<dbReference type="KEGG" id="ppp:112282179"/>
<dbReference type="FunCoup" id="A0A7I4DYK4">
    <property type="interactions" value="50"/>
</dbReference>
<evidence type="ECO:0000313" key="2">
    <source>
        <dbReference type="EnsemblPlants" id="Pp3c5_8210V3.3"/>
    </source>
</evidence>
<dbReference type="PANTHER" id="PTHR34776">
    <property type="entry name" value="F17F16.3 PROTEIN"/>
    <property type="match status" value="1"/>
</dbReference>